<gene>
    <name evidence="2" type="ORF">DPMN_095932</name>
</gene>
<organism evidence="2 3">
    <name type="scientific">Dreissena polymorpha</name>
    <name type="common">Zebra mussel</name>
    <name type="synonym">Mytilus polymorpha</name>
    <dbReference type="NCBI Taxonomy" id="45954"/>
    <lineage>
        <taxon>Eukaryota</taxon>
        <taxon>Metazoa</taxon>
        <taxon>Spiralia</taxon>
        <taxon>Lophotrochozoa</taxon>
        <taxon>Mollusca</taxon>
        <taxon>Bivalvia</taxon>
        <taxon>Autobranchia</taxon>
        <taxon>Heteroconchia</taxon>
        <taxon>Euheterodonta</taxon>
        <taxon>Imparidentia</taxon>
        <taxon>Neoheterodontei</taxon>
        <taxon>Myida</taxon>
        <taxon>Dreissenoidea</taxon>
        <taxon>Dreissenidae</taxon>
        <taxon>Dreissena</taxon>
    </lineage>
</organism>
<proteinExistence type="predicted"/>
<feature type="compositionally biased region" description="Basic residues" evidence="1">
    <location>
        <begin position="30"/>
        <end position="46"/>
    </location>
</feature>
<reference evidence="2" key="2">
    <citation type="submission" date="2020-11" db="EMBL/GenBank/DDBJ databases">
        <authorList>
            <person name="McCartney M.A."/>
            <person name="Auch B."/>
            <person name="Kono T."/>
            <person name="Mallez S."/>
            <person name="Becker A."/>
            <person name="Gohl D.M."/>
            <person name="Silverstein K.A.T."/>
            <person name="Koren S."/>
            <person name="Bechman K.B."/>
            <person name="Herman A."/>
            <person name="Abrahante J.E."/>
            <person name="Garbe J."/>
        </authorList>
    </citation>
    <scope>NUCLEOTIDE SEQUENCE</scope>
    <source>
        <strain evidence="2">Duluth1</strain>
        <tissue evidence="2">Whole animal</tissue>
    </source>
</reference>
<sequence length="129" mass="14263">MCRAAETSSAKSKTISHGASGVSDDEHVVKPKSKPQPKQSYHRGPKSVVKKCPYCGTNCMPNKCLAFGVKCRKCGKLNQYASECRSARKSKHKGHVKKCDLSDDGNCDDILTLNARSVFRTKFMQTCYN</sequence>
<evidence type="ECO:0000256" key="1">
    <source>
        <dbReference type="SAM" id="MobiDB-lite"/>
    </source>
</evidence>
<protein>
    <submittedName>
        <fullName evidence="2">Uncharacterized protein</fullName>
    </submittedName>
</protein>
<keyword evidence="3" id="KW-1185">Reference proteome</keyword>
<evidence type="ECO:0000313" key="3">
    <source>
        <dbReference type="Proteomes" id="UP000828390"/>
    </source>
</evidence>
<accession>A0A9D4R3C0</accession>
<feature type="compositionally biased region" description="Polar residues" evidence="1">
    <location>
        <begin position="1"/>
        <end position="17"/>
    </location>
</feature>
<reference evidence="2" key="1">
    <citation type="journal article" date="2019" name="bioRxiv">
        <title>The Genome of the Zebra Mussel, Dreissena polymorpha: A Resource for Invasive Species Research.</title>
        <authorList>
            <person name="McCartney M.A."/>
            <person name="Auch B."/>
            <person name="Kono T."/>
            <person name="Mallez S."/>
            <person name="Zhang Y."/>
            <person name="Obille A."/>
            <person name="Becker A."/>
            <person name="Abrahante J.E."/>
            <person name="Garbe J."/>
            <person name="Badalamenti J.P."/>
            <person name="Herman A."/>
            <person name="Mangelson H."/>
            <person name="Liachko I."/>
            <person name="Sullivan S."/>
            <person name="Sone E.D."/>
            <person name="Koren S."/>
            <person name="Silverstein K.A.T."/>
            <person name="Beckman K.B."/>
            <person name="Gohl D.M."/>
        </authorList>
    </citation>
    <scope>NUCLEOTIDE SEQUENCE</scope>
    <source>
        <strain evidence="2">Duluth1</strain>
        <tissue evidence="2">Whole animal</tissue>
    </source>
</reference>
<name>A0A9D4R3C0_DREPO</name>
<dbReference type="EMBL" id="JAIWYP010000003">
    <property type="protein sequence ID" value="KAH3853409.1"/>
    <property type="molecule type" value="Genomic_DNA"/>
</dbReference>
<feature type="region of interest" description="Disordered" evidence="1">
    <location>
        <begin position="1"/>
        <end position="46"/>
    </location>
</feature>
<dbReference type="Proteomes" id="UP000828390">
    <property type="component" value="Unassembled WGS sequence"/>
</dbReference>
<comment type="caution">
    <text evidence="2">The sequence shown here is derived from an EMBL/GenBank/DDBJ whole genome shotgun (WGS) entry which is preliminary data.</text>
</comment>
<dbReference type="AlphaFoldDB" id="A0A9D4R3C0"/>
<evidence type="ECO:0000313" key="2">
    <source>
        <dbReference type="EMBL" id="KAH3853409.1"/>
    </source>
</evidence>